<dbReference type="EMBL" id="CAJJDP010000127">
    <property type="protein sequence ID" value="CAD8202450.1"/>
    <property type="molecule type" value="Genomic_DNA"/>
</dbReference>
<organism evidence="2 3">
    <name type="scientific">Paramecium octaurelia</name>
    <dbReference type="NCBI Taxonomy" id="43137"/>
    <lineage>
        <taxon>Eukaryota</taxon>
        <taxon>Sar</taxon>
        <taxon>Alveolata</taxon>
        <taxon>Ciliophora</taxon>
        <taxon>Intramacronucleata</taxon>
        <taxon>Oligohymenophorea</taxon>
        <taxon>Peniculida</taxon>
        <taxon>Parameciidae</taxon>
        <taxon>Paramecium</taxon>
    </lineage>
</organism>
<evidence type="ECO:0000256" key="1">
    <source>
        <dbReference type="SAM" id="Phobius"/>
    </source>
</evidence>
<comment type="caution">
    <text evidence="2">The sequence shown here is derived from an EMBL/GenBank/DDBJ whole genome shotgun (WGS) entry which is preliminary data.</text>
</comment>
<keyword evidence="1" id="KW-0472">Membrane</keyword>
<keyword evidence="1" id="KW-0812">Transmembrane</keyword>
<evidence type="ECO:0000313" key="3">
    <source>
        <dbReference type="Proteomes" id="UP000683925"/>
    </source>
</evidence>
<evidence type="ECO:0000313" key="2">
    <source>
        <dbReference type="EMBL" id="CAD8202450.1"/>
    </source>
</evidence>
<dbReference type="Proteomes" id="UP000683925">
    <property type="component" value="Unassembled WGS sequence"/>
</dbReference>
<keyword evidence="3" id="KW-1185">Reference proteome</keyword>
<protein>
    <submittedName>
        <fullName evidence="2">Uncharacterized protein</fullName>
    </submittedName>
</protein>
<dbReference type="AlphaFoldDB" id="A0A8S1XLU1"/>
<proteinExistence type="predicted"/>
<keyword evidence="1" id="KW-1133">Transmembrane helix</keyword>
<accession>A0A8S1XLU1</accession>
<name>A0A8S1XLU1_PAROT</name>
<feature type="transmembrane region" description="Helical" evidence="1">
    <location>
        <begin position="41"/>
        <end position="64"/>
    </location>
</feature>
<reference evidence="2" key="1">
    <citation type="submission" date="2021-01" db="EMBL/GenBank/DDBJ databases">
        <authorList>
            <consortium name="Genoscope - CEA"/>
            <person name="William W."/>
        </authorList>
    </citation>
    <scope>NUCLEOTIDE SEQUENCE</scope>
</reference>
<sequence>MLSSPIVQMTDFCLTLQILHLDSFMQYIEPMLIYLSIRFQLCLLLCILKDVVILVNVLIFASLLEVTQDFRRS</sequence>
<gene>
    <name evidence="2" type="ORF">POCTA_138.1.T1270083</name>
</gene>